<evidence type="ECO:0000313" key="12">
    <source>
        <dbReference type="Proteomes" id="UP000663828"/>
    </source>
</evidence>
<comment type="similarity">
    <text evidence="6">Belongs to the metallophosphoesterase superfamily. Purple acid phosphatase family.</text>
</comment>
<protein>
    <recommendedName>
        <fullName evidence="6">Purple acid phosphatase</fullName>
        <ecNumber evidence="6">3.1.3.2</ecNumber>
    </recommendedName>
</protein>
<keyword evidence="6" id="KW-0378">Hydrolase</keyword>
<dbReference type="GO" id="GO:1990904">
    <property type="term" value="C:ribonucleoprotein complex"/>
    <property type="evidence" value="ECO:0007669"/>
    <property type="project" value="UniProtKB-KW"/>
</dbReference>
<dbReference type="Gene3D" id="2.60.40.380">
    <property type="entry name" value="Purple acid phosphatase-like, N-terminal"/>
    <property type="match status" value="1"/>
</dbReference>
<comment type="caution">
    <text evidence="11">The sequence shown here is derived from an EMBL/GenBank/DDBJ whole genome shotgun (WGS) entry which is preliminary data.</text>
</comment>
<dbReference type="GO" id="GO:0003735">
    <property type="term" value="F:structural constituent of ribosome"/>
    <property type="evidence" value="ECO:0007669"/>
    <property type="project" value="InterPro"/>
</dbReference>
<evidence type="ECO:0000256" key="4">
    <source>
        <dbReference type="ARBA" id="ARBA00023180"/>
    </source>
</evidence>
<feature type="compositionally biased region" description="Gly residues" evidence="7">
    <location>
        <begin position="545"/>
        <end position="559"/>
    </location>
</feature>
<accession>A0A813TGH5</accession>
<organism evidence="11 12">
    <name type="scientific">Adineta ricciae</name>
    <name type="common">Rotifer</name>
    <dbReference type="NCBI Taxonomy" id="249248"/>
    <lineage>
        <taxon>Eukaryota</taxon>
        <taxon>Metazoa</taxon>
        <taxon>Spiralia</taxon>
        <taxon>Gnathifera</taxon>
        <taxon>Rotifera</taxon>
        <taxon>Eurotatoria</taxon>
        <taxon>Bdelloidea</taxon>
        <taxon>Adinetida</taxon>
        <taxon>Adinetidae</taxon>
        <taxon>Adineta</taxon>
    </lineage>
</organism>
<dbReference type="InterPro" id="IPR015914">
    <property type="entry name" value="PAPs_N"/>
</dbReference>
<evidence type="ECO:0000256" key="3">
    <source>
        <dbReference type="ARBA" id="ARBA00022980"/>
    </source>
</evidence>
<feature type="domain" description="Purple acid phosphatase C-terminal" evidence="9">
    <location>
        <begin position="371"/>
        <end position="431"/>
    </location>
</feature>
<keyword evidence="5" id="KW-0687">Ribonucleoprotein</keyword>
<dbReference type="Pfam" id="PF16656">
    <property type="entry name" value="Pur_ac_phosph_N"/>
    <property type="match status" value="1"/>
</dbReference>
<dbReference type="InterPro" id="IPR000892">
    <property type="entry name" value="Ribosomal_eS26"/>
</dbReference>
<evidence type="ECO:0000259" key="10">
    <source>
        <dbReference type="Pfam" id="PF16656"/>
    </source>
</evidence>
<feature type="domain" description="Calcineurin-like phosphoesterase" evidence="8">
    <location>
        <begin position="134"/>
        <end position="347"/>
    </location>
</feature>
<comment type="catalytic activity">
    <reaction evidence="6">
        <text>a phosphate monoester + H2O = an alcohol + phosphate</text>
        <dbReference type="Rhea" id="RHEA:15017"/>
        <dbReference type="ChEBI" id="CHEBI:15377"/>
        <dbReference type="ChEBI" id="CHEBI:30879"/>
        <dbReference type="ChEBI" id="CHEBI:43474"/>
        <dbReference type="ChEBI" id="CHEBI:67140"/>
        <dbReference type="EC" id="3.1.3.2"/>
    </reaction>
</comment>
<dbReference type="Gene3D" id="3.30.1740.20">
    <property type="entry name" value="Ribosomal protein S26e"/>
    <property type="match status" value="1"/>
</dbReference>
<dbReference type="InterPro" id="IPR047864">
    <property type="entry name" value="Ribosomal_eS26_CS"/>
</dbReference>
<dbReference type="EC" id="3.1.3.2" evidence="6"/>
<keyword evidence="4" id="KW-0325">Glycoprotein</keyword>
<comment type="similarity">
    <text evidence="1">Belongs to the eukaryotic ribosomal protein eS26 family.</text>
</comment>
<dbReference type="InterPro" id="IPR041792">
    <property type="entry name" value="MPP_PAP"/>
</dbReference>
<evidence type="ECO:0000256" key="6">
    <source>
        <dbReference type="RuleBase" id="RU361203"/>
    </source>
</evidence>
<dbReference type="InterPro" id="IPR038551">
    <property type="entry name" value="Ribosomal_eS26_sf"/>
</dbReference>
<evidence type="ECO:0000259" key="9">
    <source>
        <dbReference type="Pfam" id="PF14008"/>
    </source>
</evidence>
<dbReference type="InterPro" id="IPR008963">
    <property type="entry name" value="Purple_acid_Pase-like_N"/>
</dbReference>
<evidence type="ECO:0000256" key="7">
    <source>
        <dbReference type="SAM" id="MobiDB-lite"/>
    </source>
</evidence>
<dbReference type="PROSITE" id="PS00733">
    <property type="entry name" value="RIBOSOMAL_S26E"/>
    <property type="match status" value="1"/>
</dbReference>
<dbReference type="Pfam" id="PF00149">
    <property type="entry name" value="Metallophos"/>
    <property type="match status" value="1"/>
</dbReference>
<sequence length="576" mass="65871">MVLLSAVLIFIVFNIVLSKPVVPRDPIYGQPEQIHLSYGLDPSLMIVTWVTLAEVNDSIVEYGQLDSFDKRAIGSVSIFQDNGTEKRIEYIHRVVLRELIPGQKYFYHCGSDVYGWSPLFWFTAMRNDSNFVVRMAVYGDMGKDNAQSMARLQEETQTGNLDLILHVGDMAYDMNTDNARFGDQYMNSIESIAGYIPYMTCPGNHENAYNFSQYVAKFSMPWPNNTYGGDANHYYSFNVGPVHVIGFSTEFYYYLEYGFEQIINQYKWIEEDLKEANKPENRAKHPWIVTMAHKPMYCSNNNDDECLYANGYIFIRVGLPFIQAFGFEDLFAKYGVDLEFWAHEHSYERLWPVYNLMVRNGTKGAYIDPDAPVHIVTGSAGCNERHDPFGVPRPWTAFQSDDYGYTRMNVYNSSHLYLEQVSDDQGGKVIDIYHPKMTKKRRNNGRSKHGRGRVTNVNCTNCRRLVPKDKAIKKLIIRNIVEQAAVKDLTEASIYTKYILPKLYTKLHYCISCAIHSKVVRNRSREARRIRQPLLRPHQNRQPGTAGGQGNTGAGGGNRSGNKEPLQPANMPVAKT</sequence>
<dbReference type="PANTHER" id="PTHR45867">
    <property type="entry name" value="PURPLE ACID PHOSPHATASE"/>
    <property type="match status" value="1"/>
</dbReference>
<feature type="signal peptide" evidence="6">
    <location>
        <begin position="1"/>
        <end position="18"/>
    </location>
</feature>
<dbReference type="GO" id="GO:0005840">
    <property type="term" value="C:ribosome"/>
    <property type="evidence" value="ECO:0007669"/>
    <property type="project" value="UniProtKB-KW"/>
</dbReference>
<feature type="domain" description="Purple acid phosphatase N-terminal" evidence="10">
    <location>
        <begin position="31"/>
        <end position="123"/>
    </location>
</feature>
<dbReference type="SUPFAM" id="SSF56300">
    <property type="entry name" value="Metallo-dependent phosphatases"/>
    <property type="match status" value="1"/>
</dbReference>
<evidence type="ECO:0000256" key="1">
    <source>
        <dbReference type="ARBA" id="ARBA00008596"/>
    </source>
</evidence>
<evidence type="ECO:0000256" key="5">
    <source>
        <dbReference type="ARBA" id="ARBA00023274"/>
    </source>
</evidence>
<evidence type="ECO:0000313" key="11">
    <source>
        <dbReference type="EMBL" id="CAF0811348.1"/>
    </source>
</evidence>
<evidence type="ECO:0000256" key="2">
    <source>
        <dbReference type="ARBA" id="ARBA00022729"/>
    </source>
</evidence>
<dbReference type="Pfam" id="PF01283">
    <property type="entry name" value="Ribosomal_S26e"/>
    <property type="match status" value="1"/>
</dbReference>
<dbReference type="GO" id="GO:0046872">
    <property type="term" value="F:metal ion binding"/>
    <property type="evidence" value="ECO:0007669"/>
    <property type="project" value="InterPro"/>
</dbReference>
<reference evidence="11" key="1">
    <citation type="submission" date="2021-02" db="EMBL/GenBank/DDBJ databases">
        <authorList>
            <person name="Nowell W R."/>
        </authorList>
    </citation>
    <scope>NUCLEOTIDE SEQUENCE</scope>
</reference>
<dbReference type="AlphaFoldDB" id="A0A813TGH5"/>
<feature type="chain" id="PRO_5033109340" description="Purple acid phosphatase" evidence="6">
    <location>
        <begin position="19"/>
        <end position="576"/>
    </location>
</feature>
<dbReference type="GO" id="GO:0003993">
    <property type="term" value="F:acid phosphatase activity"/>
    <property type="evidence" value="ECO:0007669"/>
    <property type="project" value="UniProtKB-EC"/>
</dbReference>
<dbReference type="CDD" id="cd00839">
    <property type="entry name" value="MPP_PAPs"/>
    <property type="match status" value="1"/>
</dbReference>
<keyword evidence="2 6" id="KW-0732">Signal</keyword>
<dbReference type="GO" id="GO:0006412">
    <property type="term" value="P:translation"/>
    <property type="evidence" value="ECO:0007669"/>
    <property type="project" value="InterPro"/>
</dbReference>
<evidence type="ECO:0000259" key="8">
    <source>
        <dbReference type="Pfam" id="PF00149"/>
    </source>
</evidence>
<proteinExistence type="inferred from homology"/>
<dbReference type="FunFam" id="3.30.1740.20:FF:000001">
    <property type="entry name" value="40S ribosomal protein S26"/>
    <property type="match status" value="1"/>
</dbReference>
<dbReference type="InterPro" id="IPR029052">
    <property type="entry name" value="Metallo-depent_PP-like"/>
</dbReference>
<gene>
    <name evidence="11" type="ORF">XAT740_LOCUS3481</name>
</gene>
<dbReference type="PANTHER" id="PTHR45867:SF3">
    <property type="entry name" value="ACID PHOSPHATASE TYPE 7"/>
    <property type="match status" value="1"/>
</dbReference>
<name>A0A813TGH5_ADIRI</name>
<keyword evidence="3" id="KW-0689">Ribosomal protein</keyword>
<dbReference type="Gene3D" id="3.60.21.10">
    <property type="match status" value="1"/>
</dbReference>
<dbReference type="Proteomes" id="UP000663828">
    <property type="component" value="Unassembled WGS sequence"/>
</dbReference>
<dbReference type="SUPFAM" id="SSF49363">
    <property type="entry name" value="Purple acid phosphatase, N-terminal domain"/>
    <property type="match status" value="1"/>
</dbReference>
<dbReference type="InterPro" id="IPR025733">
    <property type="entry name" value="PAPs_C"/>
</dbReference>
<dbReference type="EMBL" id="CAJNOR010000133">
    <property type="protein sequence ID" value="CAF0811348.1"/>
    <property type="molecule type" value="Genomic_DNA"/>
</dbReference>
<dbReference type="InterPro" id="IPR004843">
    <property type="entry name" value="Calcineurin-like_PHP"/>
</dbReference>
<dbReference type="Pfam" id="PF14008">
    <property type="entry name" value="Metallophos_C"/>
    <property type="match status" value="1"/>
</dbReference>
<keyword evidence="12" id="KW-1185">Reference proteome</keyword>
<feature type="region of interest" description="Disordered" evidence="7">
    <location>
        <begin position="522"/>
        <end position="576"/>
    </location>
</feature>